<dbReference type="PANTHER" id="PTHR32119">
    <property type="entry name" value="OROTIDINE 5'-PHOSPHATE DECARBOXYLASE"/>
    <property type="match status" value="1"/>
</dbReference>
<keyword evidence="11" id="KW-1185">Reference proteome</keyword>
<keyword evidence="5 6" id="KW-0456">Lyase</keyword>
<dbReference type="InterPro" id="IPR014732">
    <property type="entry name" value="OMPdecase"/>
</dbReference>
<evidence type="ECO:0000313" key="10">
    <source>
        <dbReference type="EMBL" id="MBB5291653.1"/>
    </source>
</evidence>
<evidence type="ECO:0000256" key="7">
    <source>
        <dbReference type="PIRSR" id="PIRSR614732-1"/>
    </source>
</evidence>
<feature type="binding site" evidence="8">
    <location>
        <position position="216"/>
    </location>
    <ligand>
        <name>substrate</name>
    </ligand>
</feature>
<dbReference type="InterPro" id="IPR011060">
    <property type="entry name" value="RibuloseP-bd_barrel"/>
</dbReference>
<evidence type="ECO:0000256" key="4">
    <source>
        <dbReference type="ARBA" id="ARBA00022975"/>
    </source>
</evidence>
<dbReference type="NCBIfam" id="NF001273">
    <property type="entry name" value="PRK00230.1"/>
    <property type="match status" value="1"/>
</dbReference>
<feature type="active site" description="For OMPdecase activity" evidence="7">
    <location>
        <position position="70"/>
    </location>
</feature>
<dbReference type="GO" id="GO:0004590">
    <property type="term" value="F:orotidine-5'-phosphate decarboxylase activity"/>
    <property type="evidence" value="ECO:0007669"/>
    <property type="project" value="UniProtKB-UniRule"/>
</dbReference>
<dbReference type="InterPro" id="IPR001754">
    <property type="entry name" value="OMPdeCOase_dom"/>
</dbReference>
<comment type="caution">
    <text evidence="10">The sequence shown here is derived from an EMBL/GenBank/DDBJ whole genome shotgun (WGS) entry which is preliminary data.</text>
</comment>
<evidence type="ECO:0000256" key="8">
    <source>
        <dbReference type="PIRSR" id="PIRSR614732-2"/>
    </source>
</evidence>
<feature type="domain" description="Orotidine 5'-phosphate decarboxylase" evidence="9">
    <location>
        <begin position="9"/>
        <end position="232"/>
    </location>
</feature>
<keyword evidence="4 6" id="KW-0665">Pyrimidine biosynthesis</keyword>
<feature type="binding site" evidence="6">
    <location>
        <begin position="65"/>
        <end position="74"/>
    </location>
    <ligand>
        <name>substrate</name>
    </ligand>
</feature>
<comment type="catalytic activity">
    <reaction evidence="6">
        <text>orotidine 5'-phosphate + H(+) = UMP + CO2</text>
        <dbReference type="Rhea" id="RHEA:11596"/>
        <dbReference type="ChEBI" id="CHEBI:15378"/>
        <dbReference type="ChEBI" id="CHEBI:16526"/>
        <dbReference type="ChEBI" id="CHEBI:57538"/>
        <dbReference type="ChEBI" id="CHEBI:57865"/>
        <dbReference type="EC" id="4.1.1.23"/>
    </reaction>
</comment>
<dbReference type="UniPathway" id="UPA00070">
    <property type="reaction ID" value="UER00120"/>
</dbReference>
<keyword evidence="3 6" id="KW-0210">Decarboxylase</keyword>
<reference evidence="10 11" key="1">
    <citation type="submission" date="2020-08" db="EMBL/GenBank/DDBJ databases">
        <title>Genomic Encyclopedia of Type Strains, Phase IV (KMG-IV): sequencing the most valuable type-strain genomes for metagenomic binning, comparative biology and taxonomic classification.</title>
        <authorList>
            <person name="Goeker M."/>
        </authorList>
    </citation>
    <scope>NUCLEOTIDE SEQUENCE [LARGE SCALE GENOMIC DNA]</scope>
    <source>
        <strain evidence="10 11">DSM 25335</strain>
    </source>
</reference>
<feature type="active site" description="For OMPdecase activity" evidence="7">
    <location>
        <position position="65"/>
    </location>
</feature>
<dbReference type="GO" id="GO:0044205">
    <property type="term" value="P:'de novo' UMP biosynthetic process"/>
    <property type="evidence" value="ECO:0007669"/>
    <property type="project" value="UniProtKB-UniRule"/>
</dbReference>
<accession>A0A7W8HYY4</accession>
<dbReference type="EMBL" id="JACHFZ010000002">
    <property type="protein sequence ID" value="MBB5291653.1"/>
    <property type="molecule type" value="Genomic_DNA"/>
</dbReference>
<dbReference type="Gene3D" id="3.20.20.70">
    <property type="entry name" value="Aldolase class I"/>
    <property type="match status" value="1"/>
</dbReference>
<feature type="binding site" evidence="6 8">
    <location>
        <position position="187"/>
    </location>
    <ligand>
        <name>substrate</name>
    </ligand>
</feature>
<protein>
    <recommendedName>
        <fullName evidence="6">Orotidine 5'-phosphate decarboxylase</fullName>
        <ecNumber evidence="6">4.1.1.23</ecNumber>
    </recommendedName>
    <alternativeName>
        <fullName evidence="6">OMP decarboxylase</fullName>
        <shortName evidence="6">OMPDCase</shortName>
        <shortName evidence="6">OMPdecase</shortName>
    </alternativeName>
</protein>
<dbReference type="PANTHER" id="PTHR32119:SF2">
    <property type="entry name" value="OROTIDINE 5'-PHOSPHATE DECARBOXYLASE"/>
    <property type="match status" value="1"/>
</dbReference>
<dbReference type="EC" id="4.1.1.23" evidence="6"/>
<organism evidence="10 11">
    <name type="scientific">Brevundimonas basaltis</name>
    <dbReference type="NCBI Taxonomy" id="472166"/>
    <lineage>
        <taxon>Bacteria</taxon>
        <taxon>Pseudomonadati</taxon>
        <taxon>Pseudomonadota</taxon>
        <taxon>Alphaproteobacteria</taxon>
        <taxon>Caulobacterales</taxon>
        <taxon>Caulobacteraceae</taxon>
        <taxon>Brevundimonas</taxon>
    </lineage>
</organism>
<comment type="similarity">
    <text evidence="6">Belongs to the OMP decarboxylase family. Type 1 subfamily.</text>
</comment>
<comment type="subunit">
    <text evidence="6">Homodimer.</text>
</comment>
<dbReference type="GO" id="GO:0006207">
    <property type="term" value="P:'de novo' pyrimidine nucleobase biosynthetic process"/>
    <property type="evidence" value="ECO:0007669"/>
    <property type="project" value="InterPro"/>
</dbReference>
<evidence type="ECO:0000313" key="11">
    <source>
        <dbReference type="Proteomes" id="UP000566663"/>
    </source>
</evidence>
<dbReference type="AlphaFoldDB" id="A0A7W8HYY4"/>
<feature type="binding site" evidence="6 8">
    <location>
        <position position="37"/>
    </location>
    <ligand>
        <name>substrate</name>
    </ligand>
</feature>
<dbReference type="SUPFAM" id="SSF51366">
    <property type="entry name" value="Ribulose-phoshate binding barrel"/>
    <property type="match status" value="1"/>
</dbReference>
<feature type="active site" description="Proton donor" evidence="6">
    <location>
        <position position="67"/>
    </location>
</feature>
<comment type="function">
    <text evidence="1 6">Catalyzes the decarboxylation of orotidine 5'-monophosphate (OMP) to uridine 5'-monophosphate (UMP).</text>
</comment>
<dbReference type="Pfam" id="PF00215">
    <property type="entry name" value="OMPdecase"/>
    <property type="match status" value="1"/>
</dbReference>
<feature type="binding site" evidence="6 8">
    <location>
        <position position="196"/>
    </location>
    <ligand>
        <name>substrate</name>
    </ligand>
</feature>
<proteinExistence type="inferred from homology"/>
<dbReference type="InterPro" id="IPR013785">
    <property type="entry name" value="Aldolase_TIM"/>
</dbReference>
<dbReference type="SMART" id="SM00934">
    <property type="entry name" value="OMPdecase"/>
    <property type="match status" value="1"/>
</dbReference>
<evidence type="ECO:0000256" key="2">
    <source>
        <dbReference type="ARBA" id="ARBA00004861"/>
    </source>
</evidence>
<comment type="caution">
    <text evidence="6">Lacks conserved residue(s) required for the propagation of feature annotation.</text>
</comment>
<evidence type="ECO:0000256" key="5">
    <source>
        <dbReference type="ARBA" id="ARBA00023239"/>
    </source>
</evidence>
<dbReference type="HAMAP" id="MF_01200_B">
    <property type="entry name" value="OMPdecase_type1_B"/>
    <property type="match status" value="1"/>
</dbReference>
<gene>
    <name evidence="6" type="primary">pyrF</name>
    <name evidence="10" type="ORF">HNQ67_001167</name>
</gene>
<dbReference type="CDD" id="cd04725">
    <property type="entry name" value="OMP_decarboxylase_like"/>
    <property type="match status" value="1"/>
</dbReference>
<evidence type="ECO:0000256" key="3">
    <source>
        <dbReference type="ARBA" id="ARBA00022793"/>
    </source>
</evidence>
<feature type="binding site" evidence="6 8">
    <location>
        <position position="122"/>
    </location>
    <ligand>
        <name>substrate</name>
    </ligand>
</feature>
<evidence type="ECO:0000256" key="1">
    <source>
        <dbReference type="ARBA" id="ARBA00002356"/>
    </source>
</evidence>
<feature type="binding site" evidence="6 8">
    <location>
        <position position="217"/>
    </location>
    <ligand>
        <name>substrate</name>
    </ligand>
</feature>
<comment type="pathway">
    <text evidence="2 6">Pyrimidine metabolism; UMP biosynthesis via de novo pathway; UMP from orotate: step 2/2.</text>
</comment>
<dbReference type="GO" id="GO:0005829">
    <property type="term" value="C:cytosol"/>
    <property type="evidence" value="ECO:0007669"/>
    <property type="project" value="TreeGrafter"/>
</dbReference>
<dbReference type="InterPro" id="IPR047596">
    <property type="entry name" value="OMPdecase_bac"/>
</dbReference>
<feature type="binding site" evidence="6 8">
    <location>
        <position position="15"/>
    </location>
    <ligand>
        <name>substrate</name>
    </ligand>
</feature>
<dbReference type="NCBIfam" id="TIGR01740">
    <property type="entry name" value="pyrF"/>
    <property type="match status" value="1"/>
</dbReference>
<dbReference type="Proteomes" id="UP000566663">
    <property type="component" value="Unassembled WGS sequence"/>
</dbReference>
<feature type="active site" description="For OMPdecase activity" evidence="7">
    <location>
        <position position="67"/>
    </location>
</feature>
<evidence type="ECO:0000259" key="9">
    <source>
        <dbReference type="SMART" id="SM00934"/>
    </source>
</evidence>
<evidence type="ECO:0000256" key="6">
    <source>
        <dbReference type="HAMAP-Rule" id="MF_01200"/>
    </source>
</evidence>
<name>A0A7W8HYY4_9CAUL</name>
<sequence>MTPLLTDPRLIVGLDLPSIEAARAMVDRLEGAITSYKIGLTLLARPGGVAFAHELKARGLTVFQDWKLHDIGAQVEGAARAVAEGGCDLLTVHAEPQVMRGAVRGRDAAGTQTKLLAVTVLTSLSDADLADIGYGFTAADLVERRVRQALDCGVDGVVSSPLEAARVRQIADAAGRPDFLIVTPGVRPEGADKGDQQRVATPREALQAGATHLVVARPVVAAADPLLAASALVESIVGFAR</sequence>